<evidence type="ECO:0000313" key="3">
    <source>
        <dbReference type="Proteomes" id="UP001054857"/>
    </source>
</evidence>
<keyword evidence="3" id="KW-1185">Reference proteome</keyword>
<proteinExistence type="predicted"/>
<dbReference type="AlphaFoldDB" id="A0AAD3DHP1"/>
<reference evidence="2 3" key="1">
    <citation type="journal article" date="2021" name="Sci. Rep.">
        <title>Genome sequencing of the multicellular alga Astrephomene provides insights into convergent evolution of germ-soma differentiation.</title>
        <authorList>
            <person name="Yamashita S."/>
            <person name="Yamamoto K."/>
            <person name="Matsuzaki R."/>
            <person name="Suzuki S."/>
            <person name="Yamaguchi H."/>
            <person name="Hirooka S."/>
            <person name="Minakuchi Y."/>
            <person name="Miyagishima S."/>
            <person name="Kawachi M."/>
            <person name="Toyoda A."/>
            <person name="Nozaki H."/>
        </authorList>
    </citation>
    <scope>NUCLEOTIDE SEQUENCE [LARGE SCALE GENOMIC DNA]</scope>
    <source>
        <strain evidence="2 3">NIES-4017</strain>
    </source>
</reference>
<comment type="caution">
    <text evidence="2">The sequence shown here is derived from an EMBL/GenBank/DDBJ whole genome shotgun (WGS) entry which is preliminary data.</text>
</comment>
<accession>A0AAD3DHP1</accession>
<evidence type="ECO:0000256" key="1">
    <source>
        <dbReference type="SAM" id="Coils"/>
    </source>
</evidence>
<evidence type="ECO:0000313" key="2">
    <source>
        <dbReference type="EMBL" id="GFR40922.1"/>
    </source>
</evidence>
<protein>
    <submittedName>
        <fullName evidence="2">Uncharacterized protein</fullName>
    </submittedName>
</protein>
<gene>
    <name evidence="2" type="ORF">Agub_g1578</name>
</gene>
<name>A0AAD3DHP1_9CHLO</name>
<feature type="coiled-coil region" evidence="1">
    <location>
        <begin position="2"/>
        <end position="29"/>
    </location>
</feature>
<dbReference type="EMBL" id="BMAR01000001">
    <property type="protein sequence ID" value="GFR40922.1"/>
    <property type="molecule type" value="Genomic_DNA"/>
</dbReference>
<sequence>MRADLEDRLAALEHEVRRLRNSSKAFKAELSVLRSSGSEELARTLRRSLINEARTFLEAEAGPRLQGVEKEEPWDDYVDRIYNALGVEWFAQKAFPISCFVLLSTSTNQNASSQPDTDATHHLRTQNPGVFRATYLLGLSDEERGVWEKLYNFLSRVST</sequence>
<keyword evidence="1" id="KW-0175">Coiled coil</keyword>
<dbReference type="Proteomes" id="UP001054857">
    <property type="component" value="Unassembled WGS sequence"/>
</dbReference>
<organism evidence="2 3">
    <name type="scientific">Astrephomene gubernaculifera</name>
    <dbReference type="NCBI Taxonomy" id="47775"/>
    <lineage>
        <taxon>Eukaryota</taxon>
        <taxon>Viridiplantae</taxon>
        <taxon>Chlorophyta</taxon>
        <taxon>core chlorophytes</taxon>
        <taxon>Chlorophyceae</taxon>
        <taxon>CS clade</taxon>
        <taxon>Chlamydomonadales</taxon>
        <taxon>Astrephomenaceae</taxon>
        <taxon>Astrephomene</taxon>
    </lineage>
</organism>